<keyword evidence="1" id="KW-0732">Signal</keyword>
<keyword evidence="3" id="KW-1185">Reference proteome</keyword>
<organism evidence="2 3">
    <name type="scientific">Pedosphaera parvula (strain Ellin514)</name>
    <dbReference type="NCBI Taxonomy" id="320771"/>
    <lineage>
        <taxon>Bacteria</taxon>
        <taxon>Pseudomonadati</taxon>
        <taxon>Verrucomicrobiota</taxon>
        <taxon>Pedosphaerae</taxon>
        <taxon>Pedosphaerales</taxon>
        <taxon>Pedosphaeraceae</taxon>
        <taxon>Pedosphaera</taxon>
    </lineage>
</organism>
<protein>
    <recommendedName>
        <fullName evidence="4">TIGR03118 family protein</fullName>
    </recommendedName>
</protein>
<dbReference type="InterPro" id="IPR017549">
    <property type="entry name" value="APMV_L690"/>
</dbReference>
<dbReference type="Gene3D" id="2.130.10.10">
    <property type="entry name" value="YVTN repeat-like/Quinoprotein amine dehydrogenase"/>
    <property type="match status" value="1"/>
</dbReference>
<dbReference type="InterPro" id="IPR015943">
    <property type="entry name" value="WD40/YVTN_repeat-like_dom_sf"/>
</dbReference>
<dbReference type="NCBIfam" id="TIGR03118">
    <property type="entry name" value="PEPCTERM_chp_1"/>
    <property type="match status" value="1"/>
</dbReference>
<sequence length="354" mass="37701" precursor="true">MQSNRRCIPTTIITIFGSAMMAVLSLSPQPASAAGYVVTNLVADVEGVARHTDTNLVNPWGLVIAPTGTLIVAVNHSDDAQFFNPDGTRLPITINVPTAPTGVVINHSPQDFLIRNGRIIQFTDLIFATESGTILAARLQQGRSTAVVAVDNSKSGAVYKGLALGTNGMFSQFGTTLYATDFHNGRVDMFNRNFQRTGSFTDPTVPAGFAPFNVQTINGLVLVTFAKQKLPEKMDDQAGLGNGFVDVFTANGSTHVRVASRGALNSPWGMAISPFNFGRFSNALLVGNFGDGHINAFDLRTGAFLGQLKDPSGNPIVIDGLWSLTFARNSSDLFFAAGPADETHGLVGIIRPQR</sequence>
<feature type="signal peptide" evidence="1">
    <location>
        <begin position="1"/>
        <end position="33"/>
    </location>
</feature>
<dbReference type="EMBL" id="ABOX02000090">
    <property type="protein sequence ID" value="EEF57042.1"/>
    <property type="molecule type" value="Genomic_DNA"/>
</dbReference>
<proteinExistence type="predicted"/>
<evidence type="ECO:0000313" key="3">
    <source>
        <dbReference type="Proteomes" id="UP000003688"/>
    </source>
</evidence>
<reference evidence="2 3" key="1">
    <citation type="journal article" date="2011" name="J. Bacteriol.">
        <title>Genome sequence of 'Pedosphaera parvula' Ellin514, an aerobic Verrucomicrobial isolate from pasture soil.</title>
        <authorList>
            <person name="Kant R."/>
            <person name="van Passel M.W."/>
            <person name="Sangwan P."/>
            <person name="Palva A."/>
            <person name="Lucas S."/>
            <person name="Copeland A."/>
            <person name="Lapidus A."/>
            <person name="Glavina Del Rio T."/>
            <person name="Dalin E."/>
            <person name="Tice H."/>
            <person name="Bruce D."/>
            <person name="Goodwin L."/>
            <person name="Pitluck S."/>
            <person name="Chertkov O."/>
            <person name="Larimer F.W."/>
            <person name="Land M.L."/>
            <person name="Hauser L."/>
            <person name="Brettin T.S."/>
            <person name="Detter J.C."/>
            <person name="Han S."/>
            <person name="de Vos W.M."/>
            <person name="Janssen P.H."/>
            <person name="Smidt H."/>
        </authorList>
    </citation>
    <scope>NUCLEOTIDE SEQUENCE [LARGE SCALE GENOMIC DNA]</scope>
    <source>
        <strain evidence="2 3">Ellin514</strain>
    </source>
</reference>
<accession>B9XSY1</accession>
<dbReference type="Proteomes" id="UP000003688">
    <property type="component" value="Unassembled WGS sequence"/>
</dbReference>
<feature type="chain" id="PRO_5002893215" description="TIGR03118 family protein" evidence="1">
    <location>
        <begin position="34"/>
        <end position="354"/>
    </location>
</feature>
<name>B9XSY1_PEDPL</name>
<dbReference type="AlphaFoldDB" id="B9XSY1"/>
<dbReference type="OrthoDB" id="581621at2"/>
<comment type="caution">
    <text evidence="2">The sequence shown here is derived from an EMBL/GenBank/DDBJ whole genome shotgun (WGS) entry which is preliminary data.</text>
</comment>
<evidence type="ECO:0008006" key="4">
    <source>
        <dbReference type="Google" id="ProtNLM"/>
    </source>
</evidence>
<dbReference type="SUPFAM" id="SSF75011">
    <property type="entry name" value="3-carboxy-cis,cis-mucoante lactonizing enzyme"/>
    <property type="match status" value="1"/>
</dbReference>
<evidence type="ECO:0000256" key="1">
    <source>
        <dbReference type="SAM" id="SignalP"/>
    </source>
</evidence>
<dbReference type="RefSeq" id="WP_007418914.1">
    <property type="nucleotide sequence ID" value="NZ_ABOX02000090.1"/>
</dbReference>
<dbReference type="STRING" id="320771.Cflav_PD0062"/>
<gene>
    <name evidence="2" type="ORF">Cflav_PD0062</name>
</gene>
<evidence type="ECO:0000313" key="2">
    <source>
        <dbReference type="EMBL" id="EEF57042.1"/>
    </source>
</evidence>